<reference evidence="2 3" key="1">
    <citation type="submission" date="2019-03" db="EMBL/GenBank/DDBJ databases">
        <title>Genomic Encyclopedia of Type Strains, Phase IV (KMG-IV): sequencing the most valuable type-strain genomes for metagenomic binning, comparative biology and taxonomic classification.</title>
        <authorList>
            <person name="Goeker M."/>
        </authorList>
    </citation>
    <scope>NUCLEOTIDE SEQUENCE [LARGE SCALE GENOMIC DNA]</scope>
    <source>
        <strain evidence="2 3">DSM 16998</strain>
    </source>
</reference>
<feature type="transmembrane region" description="Helical" evidence="1">
    <location>
        <begin position="12"/>
        <end position="30"/>
    </location>
</feature>
<feature type="transmembrane region" description="Helical" evidence="1">
    <location>
        <begin position="76"/>
        <end position="97"/>
    </location>
</feature>
<comment type="caution">
    <text evidence="2">The sequence shown here is derived from an EMBL/GenBank/DDBJ whole genome shotgun (WGS) entry which is preliminary data.</text>
</comment>
<name>A0A4R6QKC3_9BURK</name>
<evidence type="ECO:0000313" key="2">
    <source>
        <dbReference type="EMBL" id="TDP63496.1"/>
    </source>
</evidence>
<accession>A0A4R6QKC3</accession>
<dbReference type="RefSeq" id="WP_133702656.1">
    <property type="nucleotide sequence ID" value="NZ_SNXS01000005.1"/>
</dbReference>
<organism evidence="2 3">
    <name type="scientific">Roseateles toxinivorans</name>
    <dbReference type="NCBI Taxonomy" id="270368"/>
    <lineage>
        <taxon>Bacteria</taxon>
        <taxon>Pseudomonadati</taxon>
        <taxon>Pseudomonadota</taxon>
        <taxon>Betaproteobacteria</taxon>
        <taxon>Burkholderiales</taxon>
        <taxon>Sphaerotilaceae</taxon>
        <taxon>Roseateles</taxon>
    </lineage>
</organism>
<keyword evidence="1" id="KW-1133">Transmembrane helix</keyword>
<sequence length="134" mass="14100">MFSATLDRRFPLILRISGIVTMLAGLQFLGPAEFLGALGMKVGDSTGLFYARHWGALVLCLGALIVAAASRPALRVPVVAAAAAEKLALVVMVMLAWQDPALAGLHGAAVFDAVCVLLYALWLLQAGKKPSIDR</sequence>
<dbReference type="Proteomes" id="UP000295361">
    <property type="component" value="Unassembled WGS sequence"/>
</dbReference>
<dbReference type="OrthoDB" id="8779926at2"/>
<protein>
    <recommendedName>
        <fullName evidence="4">DoxX-like protein</fullName>
    </recommendedName>
</protein>
<keyword evidence="3" id="KW-1185">Reference proteome</keyword>
<proteinExistence type="predicted"/>
<evidence type="ECO:0000256" key="1">
    <source>
        <dbReference type="SAM" id="Phobius"/>
    </source>
</evidence>
<dbReference type="AlphaFoldDB" id="A0A4R6QKC3"/>
<keyword evidence="1" id="KW-0472">Membrane</keyword>
<feature type="transmembrane region" description="Helical" evidence="1">
    <location>
        <begin position="50"/>
        <end position="69"/>
    </location>
</feature>
<gene>
    <name evidence="2" type="ORF">DES47_105503</name>
</gene>
<dbReference type="EMBL" id="SNXS01000005">
    <property type="protein sequence ID" value="TDP63496.1"/>
    <property type="molecule type" value="Genomic_DNA"/>
</dbReference>
<feature type="transmembrane region" description="Helical" evidence="1">
    <location>
        <begin position="103"/>
        <end position="124"/>
    </location>
</feature>
<keyword evidence="1" id="KW-0812">Transmembrane</keyword>
<dbReference type="InParanoid" id="A0A4R6QKC3"/>
<evidence type="ECO:0000313" key="3">
    <source>
        <dbReference type="Proteomes" id="UP000295361"/>
    </source>
</evidence>
<evidence type="ECO:0008006" key="4">
    <source>
        <dbReference type="Google" id="ProtNLM"/>
    </source>
</evidence>